<evidence type="ECO:0000256" key="1">
    <source>
        <dbReference type="ARBA" id="ARBA00004761"/>
    </source>
</evidence>
<evidence type="ECO:0000256" key="3">
    <source>
        <dbReference type="ARBA" id="ARBA00012054"/>
    </source>
</evidence>
<comment type="similarity">
    <text evidence="2 9">Belongs to the gluconokinase GntK/GntV family.</text>
</comment>
<dbReference type="EMBL" id="BAQB01000008">
    <property type="protein sequence ID" value="GBR45711.1"/>
    <property type="molecule type" value="Genomic_DNA"/>
</dbReference>
<dbReference type="SUPFAM" id="SSF52540">
    <property type="entry name" value="P-loop containing nucleoside triphosphate hydrolases"/>
    <property type="match status" value="1"/>
</dbReference>
<keyword evidence="7 9" id="KW-0067">ATP-binding</keyword>
<keyword evidence="11" id="KW-1185">Reference proteome</keyword>
<dbReference type="InterPro" id="IPR006001">
    <property type="entry name" value="Therm_gnt_kin"/>
</dbReference>
<evidence type="ECO:0000256" key="9">
    <source>
        <dbReference type="RuleBase" id="RU363066"/>
    </source>
</evidence>
<gene>
    <name evidence="10" type="ORF">AA106556_0867</name>
</gene>
<dbReference type="PANTHER" id="PTHR43442">
    <property type="entry name" value="GLUCONOKINASE-RELATED"/>
    <property type="match status" value="1"/>
</dbReference>
<accession>A0ABQ0QIB7</accession>
<comment type="pathway">
    <text evidence="1">Carbohydrate acid metabolism.</text>
</comment>
<name>A0ABQ0QIB7_9PROT</name>
<evidence type="ECO:0000256" key="2">
    <source>
        <dbReference type="ARBA" id="ARBA00008420"/>
    </source>
</evidence>
<comment type="catalytic activity">
    <reaction evidence="8 9">
        <text>D-gluconate + ATP = 6-phospho-D-gluconate + ADP + H(+)</text>
        <dbReference type="Rhea" id="RHEA:19433"/>
        <dbReference type="ChEBI" id="CHEBI:15378"/>
        <dbReference type="ChEBI" id="CHEBI:18391"/>
        <dbReference type="ChEBI" id="CHEBI:30616"/>
        <dbReference type="ChEBI" id="CHEBI:58759"/>
        <dbReference type="ChEBI" id="CHEBI:456216"/>
        <dbReference type="EC" id="2.7.1.12"/>
    </reaction>
</comment>
<dbReference type="Pfam" id="PF13671">
    <property type="entry name" value="AAA_33"/>
    <property type="match status" value="1"/>
</dbReference>
<reference evidence="10" key="1">
    <citation type="submission" date="2013-04" db="EMBL/GenBank/DDBJ databases">
        <title>The genome sequencing project of 58 acetic acid bacteria.</title>
        <authorList>
            <person name="Okamoto-Kainuma A."/>
            <person name="Ishikawa M."/>
            <person name="Umino S."/>
            <person name="Koizumi Y."/>
            <person name="Shiwa Y."/>
            <person name="Yoshikawa H."/>
            <person name="Matsutani M."/>
            <person name="Matsushita K."/>
        </authorList>
    </citation>
    <scope>NUCLEOTIDE SEQUENCE</scope>
    <source>
        <strain evidence="10">NBRC 106556</strain>
    </source>
</reference>
<sequence>MGVSIIVMGVSGTGKSTVARALADRIGAVFIEGDDLHSQANLEKMESGIPLKDSDRYPWLQICNRAMREQNAQGKDAVLTCSSLKKAYRDALAEDCNAYFVYLKISKEESLKRVNQRVGHFMPTSMVESQFEVLEEPEPGEHTIIIESDRSLDQVVEDVSRRVRRNVLDSGER</sequence>
<evidence type="ECO:0000256" key="5">
    <source>
        <dbReference type="ARBA" id="ARBA00022741"/>
    </source>
</evidence>
<protein>
    <recommendedName>
        <fullName evidence="3 9">Gluconokinase</fullName>
        <ecNumber evidence="3 9">2.7.1.12</ecNumber>
    </recommendedName>
</protein>
<comment type="caution">
    <text evidence="10">The sequence shown here is derived from an EMBL/GenBank/DDBJ whole genome shotgun (WGS) entry which is preliminary data.</text>
</comment>
<dbReference type="NCBIfam" id="TIGR01313">
    <property type="entry name" value="therm_gnt_kin"/>
    <property type="match status" value="1"/>
</dbReference>
<dbReference type="PANTHER" id="PTHR43442:SF3">
    <property type="entry name" value="GLUCONOKINASE-RELATED"/>
    <property type="match status" value="1"/>
</dbReference>
<dbReference type="Gene3D" id="3.40.50.300">
    <property type="entry name" value="P-loop containing nucleotide triphosphate hydrolases"/>
    <property type="match status" value="1"/>
</dbReference>
<evidence type="ECO:0000256" key="7">
    <source>
        <dbReference type="ARBA" id="ARBA00022840"/>
    </source>
</evidence>
<dbReference type="RefSeq" id="WP_068173708.1">
    <property type="nucleotide sequence ID" value="NZ_BAQB01000008.1"/>
</dbReference>
<organism evidence="10 11">
    <name type="scientific">Neokomagataea tanensis NBRC 106556</name>
    <dbReference type="NCBI Taxonomy" id="1223519"/>
    <lineage>
        <taxon>Bacteria</taxon>
        <taxon>Pseudomonadati</taxon>
        <taxon>Pseudomonadota</taxon>
        <taxon>Alphaproteobacteria</taxon>
        <taxon>Acetobacterales</taxon>
        <taxon>Acetobacteraceae</taxon>
        <taxon>Neokomagataea</taxon>
    </lineage>
</organism>
<proteinExistence type="inferred from homology"/>
<evidence type="ECO:0000256" key="8">
    <source>
        <dbReference type="ARBA" id="ARBA00048090"/>
    </source>
</evidence>
<dbReference type="InterPro" id="IPR027417">
    <property type="entry name" value="P-loop_NTPase"/>
</dbReference>
<dbReference type="CDD" id="cd02021">
    <property type="entry name" value="GntK"/>
    <property type="match status" value="1"/>
</dbReference>
<keyword evidence="5 9" id="KW-0547">Nucleotide-binding</keyword>
<evidence type="ECO:0000256" key="6">
    <source>
        <dbReference type="ARBA" id="ARBA00022777"/>
    </source>
</evidence>
<dbReference type="PRINTS" id="PR01100">
    <property type="entry name" value="SHIKIMTKNASE"/>
</dbReference>
<keyword evidence="4 9" id="KW-0808">Transferase</keyword>
<evidence type="ECO:0000313" key="10">
    <source>
        <dbReference type="EMBL" id="GBR45711.1"/>
    </source>
</evidence>
<keyword evidence="6 9" id="KW-0418">Kinase</keyword>
<evidence type="ECO:0000313" key="11">
    <source>
        <dbReference type="Proteomes" id="UP001062443"/>
    </source>
</evidence>
<dbReference type="Proteomes" id="UP001062443">
    <property type="component" value="Unassembled WGS sequence"/>
</dbReference>
<dbReference type="EC" id="2.7.1.12" evidence="3 9"/>
<evidence type="ECO:0000256" key="4">
    <source>
        <dbReference type="ARBA" id="ARBA00022679"/>
    </source>
</evidence>